<evidence type="ECO:0000313" key="1">
    <source>
        <dbReference type="EMBL" id="MFB5269531.1"/>
    </source>
</evidence>
<comment type="caution">
    <text evidence="1">The sequence shown here is derived from an EMBL/GenBank/DDBJ whole genome shotgun (WGS) entry which is preliminary data.</text>
</comment>
<dbReference type="NCBIfam" id="TIGR04267">
    <property type="entry name" value="mod_HExxH"/>
    <property type="match status" value="1"/>
</dbReference>
<protein>
    <submittedName>
        <fullName evidence="1">HEXXH motif-containing putative peptide modification protein</fullName>
    </submittedName>
</protein>
<dbReference type="RefSeq" id="WP_375357803.1">
    <property type="nucleotide sequence ID" value="NZ_JBHHMI010000033.1"/>
</dbReference>
<organism evidence="1 2">
    <name type="scientific">Paenibacillus enshidis</name>
    <dbReference type="NCBI Taxonomy" id="1458439"/>
    <lineage>
        <taxon>Bacteria</taxon>
        <taxon>Bacillati</taxon>
        <taxon>Bacillota</taxon>
        <taxon>Bacilli</taxon>
        <taxon>Bacillales</taxon>
        <taxon>Paenibacillaceae</taxon>
        <taxon>Paenibacillus</taxon>
    </lineage>
</organism>
<gene>
    <name evidence="1" type="ORF">ACE41H_22490</name>
</gene>
<accession>A0ABV5B291</accession>
<proteinExistence type="predicted"/>
<name>A0ABV5B291_9BACL</name>
<sequence>MKDDFLLERAQIKEDKELTFYLDRLDSVIPKVMDKLRPYISNELADIHNSLACLYQDLPKDVRINIINHPFFCYYWVKLMEIFRDGKQAPLERWIQLFSRHLVIPFIQQGCWPSFPIPMLVYNHEIRFPGHPRHIVLPNEVDEIVYLSLEKKCLLIKSHEQIYTISVKDLLEPTLNVESKHPFVKQRYTLVDGIELDAGDLLVEMLFNKMNSNERYKVYGYDLAAINPLSDEIYDNFQRACALLKKVCPDYWEELLNYTKLIVPYTSKYSSTFTESNYLGAVFMSEKRQSFSDEMYTAEHLLHEQSHLRLTLVLESDPIFFPEYSDNRYVSPFRQDQRPMLGIVHGAFVFSRMAVFLARGVKMGLGDKLKYRLEEVIDKLDRALEIIRLNCTFTDRGESLMAEMQRVVDTYQKEFNILIRS</sequence>
<evidence type="ECO:0000313" key="2">
    <source>
        <dbReference type="Proteomes" id="UP001580346"/>
    </source>
</evidence>
<dbReference type="Proteomes" id="UP001580346">
    <property type="component" value="Unassembled WGS sequence"/>
</dbReference>
<dbReference type="InterPro" id="IPR026337">
    <property type="entry name" value="AKG_HExxH"/>
</dbReference>
<keyword evidence="2" id="KW-1185">Reference proteome</keyword>
<reference evidence="1 2" key="1">
    <citation type="submission" date="2024-09" db="EMBL/GenBank/DDBJ databases">
        <title>Paenibacillus zeirhizospherea sp. nov., isolated from surface of the maize (Zea mays) roots in a horticulture field, Hungary.</title>
        <authorList>
            <person name="Marton D."/>
            <person name="Farkas M."/>
            <person name="Bedics A."/>
            <person name="Toth E."/>
            <person name="Tancsics A."/>
            <person name="Boka K."/>
            <person name="Maroti G."/>
            <person name="Kriszt B."/>
            <person name="Cserhati M."/>
        </authorList>
    </citation>
    <scope>NUCLEOTIDE SEQUENCE [LARGE SCALE GENOMIC DNA]</scope>
    <source>
        <strain evidence="1 2">KCTC 33519</strain>
    </source>
</reference>
<dbReference type="EMBL" id="JBHHMI010000033">
    <property type="protein sequence ID" value="MFB5269531.1"/>
    <property type="molecule type" value="Genomic_DNA"/>
</dbReference>